<name>A0AC59Y7R4_RANTA</name>
<accession>A0AC59Y7R4</accession>
<reference evidence="1" key="1">
    <citation type="submission" date="2023-05" db="EMBL/GenBank/DDBJ databases">
        <authorList>
            <consortium name="ELIXIR-Norway"/>
        </authorList>
    </citation>
    <scope>NUCLEOTIDE SEQUENCE</scope>
</reference>
<evidence type="ECO:0000313" key="2">
    <source>
        <dbReference type="Proteomes" id="UP001162501"/>
    </source>
</evidence>
<organism evidence="1 2">
    <name type="scientific">Rangifer tarandus platyrhynchus</name>
    <name type="common">Svalbard reindeer</name>
    <dbReference type="NCBI Taxonomy" id="3082113"/>
    <lineage>
        <taxon>Eukaryota</taxon>
        <taxon>Metazoa</taxon>
        <taxon>Chordata</taxon>
        <taxon>Craniata</taxon>
        <taxon>Vertebrata</taxon>
        <taxon>Euteleostomi</taxon>
        <taxon>Mammalia</taxon>
        <taxon>Eutheria</taxon>
        <taxon>Laurasiatheria</taxon>
        <taxon>Artiodactyla</taxon>
        <taxon>Ruminantia</taxon>
        <taxon>Pecora</taxon>
        <taxon>Cervidae</taxon>
        <taxon>Odocoileinae</taxon>
        <taxon>Rangifer</taxon>
    </lineage>
</organism>
<proteinExistence type="predicted"/>
<dbReference type="EMBL" id="OX596094">
    <property type="protein sequence ID" value="CAM9441305.1"/>
    <property type="molecule type" value="Genomic_DNA"/>
</dbReference>
<dbReference type="Proteomes" id="UP001162501">
    <property type="component" value="Chromosome 10"/>
</dbReference>
<sequence length="104" mass="11670">MKCRGLGGGRVGPQDWGSIPPPPFKTLPPSPPGPASVDNCAIARPGGNQIIFKPEIIFFIIVTDSIFFLFCVTRCVCTYIYIYIYYKYQRNYISILGWEDEGGR</sequence>
<gene>
    <name evidence="1" type="ORF">MRATA1EN22A_LOCUS2569</name>
</gene>
<reference evidence="1" key="2">
    <citation type="submission" date="2025-03" db="EMBL/GenBank/DDBJ databases">
        <authorList>
            <consortium name="ELIXIR-Norway"/>
            <consortium name="Elixir Norway"/>
        </authorList>
    </citation>
    <scope>NUCLEOTIDE SEQUENCE</scope>
</reference>
<protein>
    <submittedName>
        <fullName evidence="1">Uncharacterized protein</fullName>
    </submittedName>
</protein>
<evidence type="ECO:0000313" key="1">
    <source>
        <dbReference type="EMBL" id="CAM9441305.1"/>
    </source>
</evidence>